<dbReference type="InterPro" id="IPR011009">
    <property type="entry name" value="Kinase-like_dom_sf"/>
</dbReference>
<dbReference type="PANTHER" id="PTHR44329:SF214">
    <property type="entry name" value="PROTEIN KINASE DOMAIN-CONTAINING PROTEIN"/>
    <property type="match status" value="1"/>
</dbReference>
<dbReference type="PROSITE" id="PS50011">
    <property type="entry name" value="PROTEIN_KINASE_DOM"/>
    <property type="match status" value="1"/>
</dbReference>
<feature type="domain" description="Protein kinase" evidence="2">
    <location>
        <begin position="774"/>
        <end position="1036"/>
    </location>
</feature>
<evidence type="ECO:0000313" key="4">
    <source>
        <dbReference type="Proteomes" id="UP000620124"/>
    </source>
</evidence>
<sequence length="1107" mass="125841">MWIQSPLLLGMSTTTTLQSYSATNDGTSISKPPYPDSDSRPNGPTSESGCRVSRRLGTVWNGVETPRQERPRSGKTRRTTLTGRLKRGSTTRAIESGDSGFESDQDLSLILDCSRFVQSPSPDSSSDLGPGDSSFIKFSSGSDSDEDFSFIDTRHGLADPHNSDDINCLNCFAAYSAVEFWSVDLRLTLLWCLAYEARFRRRGPALELWLAIIEGTRERVDWGMWEDGDEAWLRNMVIQHRMTNRFRVPTFKLSSADWMLARDALERRVGRPRPSNPLKGWSTEQRILRIAWCAVTDGVLAVGRQYLDLMKPIDCWTYFTCPFRSSSTQDMKLRLHDQPQCSLSSCKVGVWQWFKTAILDYDLAQIRDVTGCCGRCISRALSAIHSSPPINEVPEPPIWPVILWVAFRIQTRDSSTASEAKNIDVLLDIIQSKSDEHLGLWSWDDTDEQMLRQNLISPSHPNSSWIDRYPSSWREYIILLDSSDWAKLEGLTRESSRAPSASLEYDSIIRIGAIVLWTSSNMLSDSPDINVLLSLEIFLPGNLGLDNHGFLRCLLERRVPVRANHYELNLGPEIVDWHQPRTWLDSNREQLRSSVLSDPDATSLLHVVENVYMVYHVARALPLRFMSSVFACLLRKFKGDDRVDQFRSWINIWKTWDTNTCLVNFRWVLATTFEFSKLLEEKDLPMSLINVVIHTDIRCICAQFADILGDRAAYQDFLKAQKDDAQKLLDLLQDLLDYPLLDSRVRPVILKALVKLSTKSGRHPRCFTLSDRLQLANHPAAAGSFGDVWKGLIHAETVSVKIMRVYQEADVEALLKEFYREALIWRQLSHPNLLPFFGAYYLEGTKSQLCLVSPWMENGDVSRYLKGNPEGVNRLNLVLDIALGLDHLHRHEARTRRFKSSAINVLVTRSGRAVLADFGLSSVTDSKILLSASTVKAGGTMRWQAPELFRGNRNSFASDVYAFSCVCYEIFTGTLPFHELSTDVAVMYHVMQGERPQRSSSIPEEVWNLMQECWNEDPQDRLFAEQIVFRLRNRLIGAIPTNAASDWDPWYTSKFRSSLEEHTLFLSCGKIDDWLQFTRSENSHSIRSSGPIFSARAAIRSAGSETD</sequence>
<dbReference type="EMBL" id="JACAZI010000006">
    <property type="protein sequence ID" value="KAF7357977.1"/>
    <property type="molecule type" value="Genomic_DNA"/>
</dbReference>
<proteinExistence type="predicted"/>
<feature type="compositionally biased region" description="Polar residues" evidence="1">
    <location>
        <begin position="20"/>
        <end position="30"/>
    </location>
</feature>
<dbReference type="SUPFAM" id="SSF56112">
    <property type="entry name" value="Protein kinase-like (PK-like)"/>
    <property type="match status" value="1"/>
</dbReference>
<dbReference type="OrthoDB" id="26722at2759"/>
<name>A0A8H6YF16_9AGAR</name>
<feature type="compositionally biased region" description="Basic residues" evidence="1">
    <location>
        <begin position="73"/>
        <end position="89"/>
    </location>
</feature>
<evidence type="ECO:0000313" key="3">
    <source>
        <dbReference type="EMBL" id="KAF7357977.1"/>
    </source>
</evidence>
<keyword evidence="4" id="KW-1185">Reference proteome</keyword>
<feature type="region of interest" description="Disordered" evidence="1">
    <location>
        <begin position="20"/>
        <end position="102"/>
    </location>
</feature>
<dbReference type="Pfam" id="PF07714">
    <property type="entry name" value="PK_Tyr_Ser-Thr"/>
    <property type="match status" value="1"/>
</dbReference>
<evidence type="ECO:0000259" key="2">
    <source>
        <dbReference type="PROSITE" id="PS50011"/>
    </source>
</evidence>
<dbReference type="Proteomes" id="UP000620124">
    <property type="component" value="Unassembled WGS sequence"/>
</dbReference>
<accession>A0A8H6YF16</accession>
<organism evidence="3 4">
    <name type="scientific">Mycena venus</name>
    <dbReference type="NCBI Taxonomy" id="2733690"/>
    <lineage>
        <taxon>Eukaryota</taxon>
        <taxon>Fungi</taxon>
        <taxon>Dikarya</taxon>
        <taxon>Basidiomycota</taxon>
        <taxon>Agaricomycotina</taxon>
        <taxon>Agaricomycetes</taxon>
        <taxon>Agaricomycetidae</taxon>
        <taxon>Agaricales</taxon>
        <taxon>Marasmiineae</taxon>
        <taxon>Mycenaceae</taxon>
        <taxon>Mycena</taxon>
    </lineage>
</organism>
<comment type="caution">
    <text evidence="3">The sequence shown here is derived from an EMBL/GenBank/DDBJ whole genome shotgun (WGS) entry which is preliminary data.</text>
</comment>
<reference evidence="3" key="1">
    <citation type="submission" date="2020-05" db="EMBL/GenBank/DDBJ databases">
        <title>Mycena genomes resolve the evolution of fungal bioluminescence.</title>
        <authorList>
            <person name="Tsai I.J."/>
        </authorList>
    </citation>
    <scope>NUCLEOTIDE SEQUENCE</scope>
    <source>
        <strain evidence="3">CCC161011</strain>
    </source>
</reference>
<dbReference type="GO" id="GO:0005524">
    <property type="term" value="F:ATP binding"/>
    <property type="evidence" value="ECO:0007669"/>
    <property type="project" value="InterPro"/>
</dbReference>
<dbReference type="AlphaFoldDB" id="A0A8H6YF16"/>
<dbReference type="PANTHER" id="PTHR44329">
    <property type="entry name" value="SERINE/THREONINE-PROTEIN KINASE TNNI3K-RELATED"/>
    <property type="match status" value="1"/>
</dbReference>
<dbReference type="InterPro" id="IPR000719">
    <property type="entry name" value="Prot_kinase_dom"/>
</dbReference>
<gene>
    <name evidence="3" type="ORF">MVEN_00844500</name>
</gene>
<protein>
    <recommendedName>
        <fullName evidence="2">Protein kinase domain-containing protein</fullName>
    </recommendedName>
</protein>
<dbReference type="InterPro" id="IPR051681">
    <property type="entry name" value="Ser/Thr_Kinases-Pseudokinases"/>
</dbReference>
<dbReference type="Gene3D" id="1.10.510.10">
    <property type="entry name" value="Transferase(Phosphotransferase) domain 1"/>
    <property type="match status" value="1"/>
</dbReference>
<dbReference type="GO" id="GO:0004674">
    <property type="term" value="F:protein serine/threonine kinase activity"/>
    <property type="evidence" value="ECO:0007669"/>
    <property type="project" value="TreeGrafter"/>
</dbReference>
<evidence type="ECO:0000256" key="1">
    <source>
        <dbReference type="SAM" id="MobiDB-lite"/>
    </source>
</evidence>
<dbReference type="InterPro" id="IPR001245">
    <property type="entry name" value="Ser-Thr/Tyr_kinase_cat_dom"/>
</dbReference>